<feature type="domain" description="PH" evidence="1">
    <location>
        <begin position="62"/>
        <end position="223"/>
    </location>
</feature>
<proteinExistence type="predicted"/>
<evidence type="ECO:0000313" key="2">
    <source>
        <dbReference type="EMBL" id="SER04085.1"/>
    </source>
</evidence>
<dbReference type="AlphaFoldDB" id="A0A1H9KYV3"/>
<accession>A0A1H9KYV3</accession>
<gene>
    <name evidence="2" type="ORF">SAMN05421767_11616</name>
</gene>
<dbReference type="InterPro" id="IPR058816">
    <property type="entry name" value="PH_39"/>
</dbReference>
<protein>
    <recommendedName>
        <fullName evidence="1">PH domain-containing protein</fullName>
    </recommendedName>
</protein>
<sequence>MENTKFYTEFKEAAFSDDVELTLADFDHPQKEFLEYIKFSDSEYETYVDTDLYQRSSWILWESLWRPLVENHVDFIFIPEEADDWSDILMPLEGISFHSSRDFWIKNKEQNFEVDGDVLAYFRKITGIKFICTTKGVYTIKRHVWKKPSAILTPWEEVDLSIKVDENGMELFLDDKQIATLVKPNYQKIDIIDPAELSKEEELKLYTNVEAKVNAILTELPDKVLSLT</sequence>
<dbReference type="EMBL" id="FOGF01000016">
    <property type="protein sequence ID" value="SER04085.1"/>
    <property type="molecule type" value="Genomic_DNA"/>
</dbReference>
<name>A0A1H9KYV3_9LACT</name>
<organism evidence="2 3">
    <name type="scientific">Granulicatella balaenopterae</name>
    <dbReference type="NCBI Taxonomy" id="137733"/>
    <lineage>
        <taxon>Bacteria</taxon>
        <taxon>Bacillati</taxon>
        <taxon>Bacillota</taxon>
        <taxon>Bacilli</taxon>
        <taxon>Lactobacillales</taxon>
        <taxon>Carnobacteriaceae</taxon>
        <taxon>Granulicatella</taxon>
    </lineage>
</organism>
<evidence type="ECO:0000313" key="3">
    <source>
        <dbReference type="Proteomes" id="UP000198556"/>
    </source>
</evidence>
<keyword evidence="3" id="KW-1185">Reference proteome</keyword>
<reference evidence="2 3" key="1">
    <citation type="submission" date="2016-10" db="EMBL/GenBank/DDBJ databases">
        <authorList>
            <person name="de Groot N.N."/>
        </authorList>
    </citation>
    <scope>NUCLEOTIDE SEQUENCE [LARGE SCALE GENOMIC DNA]</scope>
    <source>
        <strain evidence="2 3">DSM 15827</strain>
    </source>
</reference>
<evidence type="ECO:0000259" key="1">
    <source>
        <dbReference type="Pfam" id="PF26565"/>
    </source>
</evidence>
<dbReference type="RefSeq" id="WP_089746588.1">
    <property type="nucleotide sequence ID" value="NZ_FOGF01000016.1"/>
</dbReference>
<dbReference type="Pfam" id="PF26565">
    <property type="entry name" value="PH_39"/>
    <property type="match status" value="1"/>
</dbReference>
<dbReference type="Proteomes" id="UP000198556">
    <property type="component" value="Unassembled WGS sequence"/>
</dbReference>